<keyword evidence="2" id="KW-1185">Reference proteome</keyword>
<gene>
    <name evidence="1" type="ORF">OFLC_LOCUS9197</name>
</gene>
<dbReference type="AlphaFoldDB" id="A0A183HNY5"/>
<accession>A0A183HNY5</accession>
<name>A0A183HNY5_9BILA</name>
<protein>
    <submittedName>
        <fullName evidence="1 3">Uncharacterized protein</fullName>
    </submittedName>
</protein>
<evidence type="ECO:0000313" key="3">
    <source>
        <dbReference type="WBParaSite" id="OFLC_0000919601-mRNA-1"/>
    </source>
</evidence>
<dbReference type="Proteomes" id="UP000267606">
    <property type="component" value="Unassembled WGS sequence"/>
</dbReference>
<evidence type="ECO:0000313" key="2">
    <source>
        <dbReference type="Proteomes" id="UP000267606"/>
    </source>
</evidence>
<sequence>MAVFVRNDSWRQAVHPASQQLLDINDESLISRYDNNWFVFKKIFKQFFILKFKHSNLKSNILDSHLKLDSILFPKCNRIIDDRNYAIF</sequence>
<evidence type="ECO:0000313" key="1">
    <source>
        <dbReference type="EMBL" id="VDO59143.1"/>
    </source>
</evidence>
<proteinExistence type="predicted"/>
<reference evidence="3" key="1">
    <citation type="submission" date="2016-06" db="UniProtKB">
        <authorList>
            <consortium name="WormBaseParasite"/>
        </authorList>
    </citation>
    <scope>IDENTIFICATION</scope>
</reference>
<organism evidence="3">
    <name type="scientific">Onchocerca flexuosa</name>
    <dbReference type="NCBI Taxonomy" id="387005"/>
    <lineage>
        <taxon>Eukaryota</taxon>
        <taxon>Metazoa</taxon>
        <taxon>Ecdysozoa</taxon>
        <taxon>Nematoda</taxon>
        <taxon>Chromadorea</taxon>
        <taxon>Rhabditida</taxon>
        <taxon>Spirurina</taxon>
        <taxon>Spiruromorpha</taxon>
        <taxon>Filarioidea</taxon>
        <taxon>Onchocercidae</taxon>
        <taxon>Onchocerca</taxon>
    </lineage>
</organism>
<dbReference type="EMBL" id="UZAJ01011034">
    <property type="protein sequence ID" value="VDO59143.1"/>
    <property type="molecule type" value="Genomic_DNA"/>
</dbReference>
<reference evidence="1 2" key="2">
    <citation type="submission" date="2018-11" db="EMBL/GenBank/DDBJ databases">
        <authorList>
            <consortium name="Pathogen Informatics"/>
        </authorList>
    </citation>
    <scope>NUCLEOTIDE SEQUENCE [LARGE SCALE GENOMIC DNA]</scope>
</reference>
<dbReference type="WBParaSite" id="OFLC_0000919601-mRNA-1">
    <property type="protein sequence ID" value="OFLC_0000919601-mRNA-1"/>
    <property type="gene ID" value="OFLC_0000919601"/>
</dbReference>